<name>A0A502L4I4_9GAMM</name>
<dbReference type="PANTHER" id="PTHR37533:SF2">
    <property type="entry name" value="FLAGELLAR HOOK-LENGTH CONTROL PROTEIN"/>
    <property type="match status" value="1"/>
</dbReference>
<dbReference type="InterPro" id="IPR021136">
    <property type="entry name" value="Flagellar_hook_control-like_C"/>
</dbReference>
<feature type="region of interest" description="Disordered" evidence="2">
    <location>
        <begin position="732"/>
        <end position="755"/>
    </location>
</feature>
<organism evidence="4 5">
    <name type="scientific">Litorilituus lipolyticus</name>
    <dbReference type="NCBI Taxonomy" id="2491017"/>
    <lineage>
        <taxon>Bacteria</taxon>
        <taxon>Pseudomonadati</taxon>
        <taxon>Pseudomonadota</taxon>
        <taxon>Gammaproteobacteria</taxon>
        <taxon>Alteromonadales</taxon>
        <taxon>Colwelliaceae</taxon>
        <taxon>Litorilituus</taxon>
    </lineage>
</organism>
<comment type="caution">
    <text evidence="4">The sequence shown here is derived from an EMBL/GenBank/DDBJ whole genome shotgun (WGS) entry which is preliminary data.</text>
</comment>
<feature type="coiled-coil region" evidence="1">
    <location>
        <begin position="698"/>
        <end position="725"/>
    </location>
</feature>
<keyword evidence="4" id="KW-0282">Flagellum</keyword>
<proteinExistence type="predicted"/>
<dbReference type="InterPro" id="IPR038610">
    <property type="entry name" value="FliK-like_C_sf"/>
</dbReference>
<dbReference type="PANTHER" id="PTHR37533">
    <property type="entry name" value="FLAGELLAR HOOK-LENGTH CONTROL PROTEIN"/>
    <property type="match status" value="1"/>
</dbReference>
<feature type="region of interest" description="Disordered" evidence="2">
    <location>
        <begin position="1"/>
        <end position="142"/>
    </location>
</feature>
<feature type="compositionally biased region" description="Polar residues" evidence="2">
    <location>
        <begin position="497"/>
        <end position="513"/>
    </location>
</feature>
<dbReference type="Gene3D" id="3.30.750.140">
    <property type="match status" value="1"/>
</dbReference>
<dbReference type="Pfam" id="PF02120">
    <property type="entry name" value="Flg_hook"/>
    <property type="match status" value="1"/>
</dbReference>
<dbReference type="OrthoDB" id="1792985at2"/>
<protein>
    <submittedName>
        <fullName evidence="4">Flagellar hook-length control protein FliK</fullName>
    </submittedName>
</protein>
<evidence type="ECO:0000313" key="5">
    <source>
        <dbReference type="Proteomes" id="UP000315303"/>
    </source>
</evidence>
<sequence>MQQVSASSILLSQDTDINSKDISNQATSSEKGSDFSSFVEQHMDKKGNKQSQHGMTESTRKAEQNSQAAKNESKVTNSGNNDHSKISADEEKSSTHDASKEKETLLNQSNEEQSNESETAELAQDVAENAEAEPHSESLKKSEQLITLLYNADNTLKKQGQSNPKFDEGKADTKLSNDVLALDSSSDQNGESENHSLKAFVEGVKGEAQSSPTKAQLPQNRTIEQLEQNAAKNVEGKSITNNGADAKQKLEQAPLNPILKDAALHQKQAEAVADYLDIEETADTATQNKVSKVNISSSDNVLPTKVIVKNAEKSIVETIDSEQGIARGVSSEQSVINAKGMGVGASSKQLASDERLILSAAQLASLKSNEKNEHTGLPKSHDEITLIKAQNATQSSGIVLPEAAKVAAIGNRTDDQQQLAATLANLSPHDKKVHKYVGTPSSFDESNLVKVQNISQSSGAILPEAAKVAAIGNITDDQQQLAATLANLSPHDDDSVGLSTNESNNKSVTGKEAQPQSLFNNTVKQIKSESQKVVQSTIADEVISSNKEKMAMEEVVGQLASDELVNGKVTPSIDNTTKNITNKNEVNPATLASYNRNTIASSSSTLENYNNFVAQQASEVLNHNVASDTAQIQKSNVQLHQETISIFRKDFADAVKDKVMLVISQKLQQFDISLDPPEFGNMQVRVNLQGEQAAVNFIVQNQQAKDALEQNMHKLKDMLAEQGVDVGGANVEQQSKQDGETEQGQLSHQAQNGFATQDADDAVEHILSPNLVDSSAMSVDYYA</sequence>
<evidence type="ECO:0000256" key="1">
    <source>
        <dbReference type="SAM" id="Coils"/>
    </source>
</evidence>
<feature type="compositionally biased region" description="Polar residues" evidence="2">
    <location>
        <begin position="64"/>
        <end position="81"/>
    </location>
</feature>
<keyword evidence="4" id="KW-0966">Cell projection</keyword>
<dbReference type="AlphaFoldDB" id="A0A502L4I4"/>
<feature type="compositionally biased region" description="Basic and acidic residues" evidence="2">
    <location>
        <begin position="132"/>
        <end position="142"/>
    </location>
</feature>
<dbReference type="EMBL" id="SAWY01000009">
    <property type="protein sequence ID" value="TPH17171.1"/>
    <property type="molecule type" value="Genomic_DNA"/>
</dbReference>
<keyword evidence="5" id="KW-1185">Reference proteome</keyword>
<feature type="region of interest" description="Disordered" evidence="2">
    <location>
        <begin position="489"/>
        <end position="513"/>
    </location>
</feature>
<accession>A0A502L4I4</accession>
<dbReference type="RefSeq" id="WP_140602452.1">
    <property type="nucleotide sequence ID" value="NZ_SAWY01000009.1"/>
</dbReference>
<gene>
    <name evidence="4" type="ORF">EPA86_05695</name>
</gene>
<evidence type="ECO:0000313" key="4">
    <source>
        <dbReference type="EMBL" id="TPH17171.1"/>
    </source>
</evidence>
<dbReference type="InterPro" id="IPR052563">
    <property type="entry name" value="FliK"/>
</dbReference>
<feature type="compositionally biased region" description="Basic and acidic residues" evidence="2">
    <location>
        <begin position="82"/>
        <end position="104"/>
    </location>
</feature>
<keyword evidence="4" id="KW-0969">Cilium</keyword>
<dbReference type="CDD" id="cd17470">
    <property type="entry name" value="T3SS_Flik_C"/>
    <property type="match status" value="1"/>
</dbReference>
<dbReference type="Proteomes" id="UP000315303">
    <property type="component" value="Unassembled WGS sequence"/>
</dbReference>
<feature type="compositionally biased region" description="Polar residues" evidence="2">
    <location>
        <begin position="1"/>
        <end position="39"/>
    </location>
</feature>
<reference evidence="4 5" key="1">
    <citation type="submission" date="2019-01" db="EMBL/GenBank/DDBJ databases">
        <title>Litorilituus lipolytica sp. nov., isolated from intertidal sand of the Yellow Sea in China.</title>
        <authorList>
            <person name="Liu A."/>
        </authorList>
    </citation>
    <scope>NUCLEOTIDE SEQUENCE [LARGE SCALE GENOMIC DNA]</scope>
    <source>
        <strain evidence="4 5">RZ04</strain>
    </source>
</reference>
<evidence type="ECO:0000259" key="3">
    <source>
        <dbReference type="Pfam" id="PF02120"/>
    </source>
</evidence>
<keyword evidence="1" id="KW-0175">Coiled coil</keyword>
<evidence type="ECO:0000256" key="2">
    <source>
        <dbReference type="SAM" id="MobiDB-lite"/>
    </source>
</evidence>
<feature type="domain" description="Flagellar hook-length control protein-like C-terminal" evidence="3">
    <location>
        <begin position="660"/>
        <end position="738"/>
    </location>
</feature>